<dbReference type="AlphaFoldDB" id="A0A0B6A872"/>
<sequence>MELKRIVSITFLSSVILFSGPLSLVNASVNDSKMTVKHSGKEEQPNIKILATGGTIAGSSESSTDTTGYESGALNIKTIIKAVPELKKIANVSGEQVVNIGSQNIDNSILLKLAKRINTLLASKDVDGIVVTHGSDTMEETAYFLNLVVKSDKPVVVVGSMRPATAISADGPLNLYNAVKIASTKDARNTGVLVALNDRIGAARYITKTHTTAVDTFKSPEQGYVGEIAGDKVIFYNKPTRKHTTQSIFDVSKLDELPQVDIIYGYQNDSRGFYDTAVKTGAKGIVVAGAGNGLLSDAALTGARDAVKKDVVMVRSSRVGSGVVTHEESDDKDTFVTSDSLNPQKARILLMLALTKTKDPKKIQEYFNEY</sequence>
<comment type="subunit">
    <text evidence="2">Homotetramer.</text>
</comment>
<dbReference type="InterPro" id="IPR027474">
    <property type="entry name" value="L-asparaginase_N"/>
</dbReference>
<dbReference type="KEGG" id="bmeg:BG04_652"/>
<feature type="domain" description="L-asparaginase N-terminal" evidence="7">
    <location>
        <begin position="46"/>
        <end position="240"/>
    </location>
</feature>
<evidence type="ECO:0000256" key="6">
    <source>
        <dbReference type="RuleBase" id="RU004456"/>
    </source>
</evidence>
<proteinExistence type="inferred from homology"/>
<dbReference type="Proteomes" id="UP000031829">
    <property type="component" value="Chromosome"/>
</dbReference>
<dbReference type="PIRSF" id="PIRSF001220">
    <property type="entry name" value="L-ASNase_gatD"/>
    <property type="match status" value="1"/>
</dbReference>
<dbReference type="PANTHER" id="PTHR11707">
    <property type="entry name" value="L-ASPARAGINASE"/>
    <property type="match status" value="1"/>
</dbReference>
<organism evidence="9 10">
    <name type="scientific">Priestia megaterium (strain ATCC 14581 / DSM 32 / CCUG 1817 / JCM 2506 / NBRC 15308 / NCIMB 9376 / NCTC 10342 / NRRL B-14308 / VKM B-512 / Ford 19)</name>
    <name type="common">Bacillus megaterium</name>
    <dbReference type="NCBI Taxonomy" id="1348623"/>
    <lineage>
        <taxon>Bacteria</taxon>
        <taxon>Bacillati</taxon>
        <taxon>Bacillota</taxon>
        <taxon>Bacilli</taxon>
        <taxon>Bacillales</taxon>
        <taxon>Bacillaceae</taxon>
        <taxon>Priestia</taxon>
    </lineage>
</organism>
<evidence type="ECO:0000256" key="1">
    <source>
        <dbReference type="ARBA" id="ARBA00010518"/>
    </source>
</evidence>
<evidence type="ECO:0000256" key="2">
    <source>
        <dbReference type="ARBA" id="ARBA00011881"/>
    </source>
</evidence>
<dbReference type="GO" id="GO:0004067">
    <property type="term" value="F:asparaginase activity"/>
    <property type="evidence" value="ECO:0007669"/>
    <property type="project" value="UniProtKB-UniRule"/>
</dbReference>
<dbReference type="PROSITE" id="PS51732">
    <property type="entry name" value="ASN_GLN_ASE_3"/>
    <property type="match status" value="1"/>
</dbReference>
<feature type="active site" description="O-isoaspartyl threonine intermediate" evidence="5">
    <location>
        <position position="55"/>
    </location>
</feature>
<dbReference type="SMART" id="SM00870">
    <property type="entry name" value="Asparaginase"/>
    <property type="match status" value="1"/>
</dbReference>
<dbReference type="Gene3D" id="3.40.50.40">
    <property type="match status" value="1"/>
</dbReference>
<dbReference type="InterPro" id="IPR040919">
    <property type="entry name" value="Asparaginase_C"/>
</dbReference>
<dbReference type="InterPro" id="IPR006034">
    <property type="entry name" value="Asparaginase/glutaminase-like"/>
</dbReference>
<dbReference type="Pfam" id="PF00710">
    <property type="entry name" value="Asparaginase"/>
    <property type="match status" value="1"/>
</dbReference>
<evidence type="ECO:0000313" key="9">
    <source>
        <dbReference type="EMBL" id="AJI21130.1"/>
    </source>
</evidence>
<dbReference type="SUPFAM" id="SSF53774">
    <property type="entry name" value="Glutaminase/Asparaginase"/>
    <property type="match status" value="1"/>
</dbReference>
<dbReference type="InterPro" id="IPR004550">
    <property type="entry name" value="AsnASE_II"/>
</dbReference>
<dbReference type="Pfam" id="PF17763">
    <property type="entry name" value="Asparaginase_C"/>
    <property type="match status" value="1"/>
</dbReference>
<evidence type="ECO:0000256" key="4">
    <source>
        <dbReference type="ARBA" id="ARBA00022801"/>
    </source>
</evidence>
<name>A0A0B6A872_PRIM2</name>
<accession>A0A0B6A872</accession>
<dbReference type="EC" id="3.5.1.1" evidence="3"/>
<comment type="similarity">
    <text evidence="1 6">Belongs to the asparaginase 1 family.</text>
</comment>
<dbReference type="InterPro" id="IPR020827">
    <property type="entry name" value="Asparaginase/glutaminase_AS1"/>
</dbReference>
<dbReference type="GeneID" id="93644147"/>
<feature type="domain" description="Asparaginase/glutaminase C-terminal" evidence="8">
    <location>
        <begin position="259"/>
        <end position="367"/>
    </location>
</feature>
<evidence type="ECO:0000256" key="5">
    <source>
        <dbReference type="PIRSR" id="PIRSR001220-1"/>
    </source>
</evidence>
<evidence type="ECO:0000313" key="10">
    <source>
        <dbReference type="Proteomes" id="UP000031829"/>
    </source>
</evidence>
<dbReference type="Gene3D" id="3.40.50.1170">
    <property type="entry name" value="L-asparaginase, N-terminal domain"/>
    <property type="match status" value="1"/>
</dbReference>
<dbReference type="GO" id="GO:0006528">
    <property type="term" value="P:asparagine metabolic process"/>
    <property type="evidence" value="ECO:0007669"/>
    <property type="project" value="InterPro"/>
</dbReference>
<dbReference type="PROSITE" id="PS00144">
    <property type="entry name" value="ASN_GLN_ASE_1"/>
    <property type="match status" value="1"/>
</dbReference>
<evidence type="ECO:0000259" key="8">
    <source>
        <dbReference type="Pfam" id="PF17763"/>
    </source>
</evidence>
<dbReference type="FunFam" id="3.40.50.1170:FF:000001">
    <property type="entry name" value="L-asparaginase 2"/>
    <property type="match status" value="1"/>
</dbReference>
<dbReference type="InterPro" id="IPR036152">
    <property type="entry name" value="Asp/glu_Ase-like_sf"/>
</dbReference>
<dbReference type="HOGENOM" id="CLU_019134_1_2_9"/>
<gene>
    <name evidence="9" type="primary">lanS</name>
    <name evidence="9" type="ORF">BG04_652</name>
</gene>
<dbReference type="InterPro" id="IPR027473">
    <property type="entry name" value="L-asparaginase_C"/>
</dbReference>
<dbReference type="CDD" id="cd08964">
    <property type="entry name" value="L-asparaginase_II"/>
    <property type="match status" value="1"/>
</dbReference>
<dbReference type="SMR" id="A0A0B6A872"/>
<dbReference type="PIRSF" id="PIRSF500176">
    <property type="entry name" value="L_ASNase"/>
    <property type="match status" value="1"/>
</dbReference>
<dbReference type="RefSeq" id="WP_034649796.1">
    <property type="nucleotide sequence ID" value="NZ_BCVB01000012.1"/>
</dbReference>
<evidence type="ECO:0000256" key="3">
    <source>
        <dbReference type="ARBA" id="ARBA00012920"/>
    </source>
</evidence>
<dbReference type="InterPro" id="IPR037152">
    <property type="entry name" value="L-asparaginase_N_sf"/>
</dbReference>
<protein>
    <recommendedName>
        <fullName evidence="3">asparaginase</fullName>
        <ecNumber evidence="3">3.5.1.1</ecNumber>
    </recommendedName>
</protein>
<dbReference type="PRINTS" id="PR00139">
    <property type="entry name" value="ASNGLNASE"/>
</dbReference>
<dbReference type="PANTHER" id="PTHR11707:SF28">
    <property type="entry name" value="60 KDA LYSOPHOSPHOLIPASE"/>
    <property type="match status" value="1"/>
</dbReference>
<evidence type="ECO:0000259" key="7">
    <source>
        <dbReference type="Pfam" id="PF00710"/>
    </source>
</evidence>
<reference evidence="9 10" key="1">
    <citation type="journal article" date="2015" name="Genome Announc.">
        <title>Complete genome sequences for 35 biothreat assay-relevant bacillus species.</title>
        <authorList>
            <person name="Johnson S.L."/>
            <person name="Daligault H.E."/>
            <person name="Davenport K.W."/>
            <person name="Jaissle J."/>
            <person name="Frey K.G."/>
            <person name="Ladner J.T."/>
            <person name="Broomall S.M."/>
            <person name="Bishop-Lilly K.A."/>
            <person name="Bruce D.C."/>
            <person name="Gibbons H.S."/>
            <person name="Coyne S.R."/>
            <person name="Lo C.C."/>
            <person name="Meincke L."/>
            <person name="Munk A.C."/>
            <person name="Koroleva G.I."/>
            <person name="Rosenzweig C.N."/>
            <person name="Palacios G.F."/>
            <person name="Redden C.L."/>
            <person name="Minogue T.D."/>
            <person name="Chain P.S."/>
        </authorList>
    </citation>
    <scope>NUCLEOTIDE SEQUENCE [LARGE SCALE GENOMIC DNA]</scope>
    <source>
        <strain evidence="10">ATCC 14581 / DSM 32 / JCM 2506 / NBRC 15308 / NCIMB 9376 / NCTC 10342 / NRRL B-14308 / VKM B-512</strain>
    </source>
</reference>
<dbReference type="EMBL" id="CP009920">
    <property type="protein sequence ID" value="AJI21130.1"/>
    <property type="molecule type" value="Genomic_DNA"/>
</dbReference>
<dbReference type="NCBIfam" id="TIGR00520">
    <property type="entry name" value="asnASE_II"/>
    <property type="match status" value="1"/>
</dbReference>
<keyword evidence="4 9" id="KW-0378">Hydrolase</keyword>